<evidence type="ECO:0000256" key="1">
    <source>
        <dbReference type="ARBA" id="ARBA00004141"/>
    </source>
</evidence>
<evidence type="ECO:0000256" key="5">
    <source>
        <dbReference type="SAM" id="Phobius"/>
    </source>
</evidence>
<evidence type="ECO:0000313" key="7">
    <source>
        <dbReference type="EMBL" id="CAA0097452.1"/>
    </source>
</evidence>
<dbReference type="RefSeq" id="WP_144342156.1">
    <property type="nucleotide sequence ID" value="NZ_CACSAS010000001.1"/>
</dbReference>
<gene>
    <name evidence="7" type="ORF">STARVERO_02137</name>
</gene>
<organism evidence="7 8">
    <name type="scientific">Starkeya nomas</name>
    <dbReference type="NCBI Taxonomy" id="2666134"/>
    <lineage>
        <taxon>Bacteria</taxon>
        <taxon>Pseudomonadati</taxon>
        <taxon>Pseudomonadota</taxon>
        <taxon>Alphaproteobacteria</taxon>
        <taxon>Hyphomicrobiales</taxon>
        <taxon>Xanthobacteraceae</taxon>
        <taxon>Starkeya</taxon>
    </lineage>
</organism>
<evidence type="ECO:0000259" key="6">
    <source>
        <dbReference type="Pfam" id="PF05154"/>
    </source>
</evidence>
<feature type="transmembrane region" description="Helical" evidence="5">
    <location>
        <begin position="32"/>
        <end position="53"/>
    </location>
</feature>
<dbReference type="AlphaFoldDB" id="A0A5S9P2S0"/>
<proteinExistence type="predicted"/>
<dbReference type="GO" id="GO:0016020">
    <property type="term" value="C:membrane"/>
    <property type="evidence" value="ECO:0007669"/>
    <property type="project" value="UniProtKB-SubCell"/>
</dbReference>
<dbReference type="PANTHER" id="PTHR21016">
    <property type="entry name" value="BETA-AMYLOID BINDING PROTEIN-RELATED"/>
    <property type="match status" value="1"/>
</dbReference>
<evidence type="ECO:0000256" key="4">
    <source>
        <dbReference type="ARBA" id="ARBA00023136"/>
    </source>
</evidence>
<sequence length="82" mass="9473">MRSAPVAYLFWFFCLVGICGIHRFYAGRYWTGALWLLTVGLLGIGQLIDLFLIPGMIREANLQYRVDHLEARDYREPGTRHG</sequence>
<dbReference type="InterPro" id="IPR007829">
    <property type="entry name" value="TM2"/>
</dbReference>
<evidence type="ECO:0000256" key="3">
    <source>
        <dbReference type="ARBA" id="ARBA00022989"/>
    </source>
</evidence>
<reference evidence="7 8" key="1">
    <citation type="submission" date="2019-12" db="EMBL/GenBank/DDBJ databases">
        <authorList>
            <person name="Reyes-Prieto M."/>
        </authorList>
    </citation>
    <scope>NUCLEOTIDE SEQUENCE [LARGE SCALE GENOMIC DNA]</scope>
    <source>
        <strain evidence="7">HF14-78462</strain>
    </source>
</reference>
<comment type="subcellular location">
    <subcellularLocation>
        <location evidence="1">Membrane</location>
        <topology evidence="1">Multi-pass membrane protein</topology>
    </subcellularLocation>
</comment>
<dbReference type="Proteomes" id="UP000433050">
    <property type="component" value="Unassembled WGS sequence"/>
</dbReference>
<feature type="transmembrane region" description="Helical" evidence="5">
    <location>
        <begin position="7"/>
        <end position="26"/>
    </location>
</feature>
<dbReference type="EMBL" id="CACSAS010000001">
    <property type="protein sequence ID" value="CAA0097452.1"/>
    <property type="molecule type" value="Genomic_DNA"/>
</dbReference>
<accession>A0A5S9P2S0</accession>
<keyword evidence="4 5" id="KW-0472">Membrane</keyword>
<keyword evidence="8" id="KW-1185">Reference proteome</keyword>
<protein>
    <recommendedName>
        <fullName evidence="6">TM2 domain-containing protein</fullName>
    </recommendedName>
</protein>
<dbReference type="InterPro" id="IPR050932">
    <property type="entry name" value="TM2D1-3-like"/>
</dbReference>
<keyword evidence="3 5" id="KW-1133">Transmembrane helix</keyword>
<keyword evidence="2 5" id="KW-0812">Transmembrane</keyword>
<name>A0A5S9P2S0_9HYPH</name>
<evidence type="ECO:0000256" key="2">
    <source>
        <dbReference type="ARBA" id="ARBA00022692"/>
    </source>
</evidence>
<dbReference type="Pfam" id="PF05154">
    <property type="entry name" value="TM2"/>
    <property type="match status" value="1"/>
</dbReference>
<evidence type="ECO:0000313" key="8">
    <source>
        <dbReference type="Proteomes" id="UP000433050"/>
    </source>
</evidence>
<feature type="domain" description="TM2" evidence="6">
    <location>
        <begin position="5"/>
        <end position="51"/>
    </location>
</feature>
<dbReference type="PANTHER" id="PTHR21016:SF25">
    <property type="entry name" value="TM2 DOMAIN-CONTAINING PROTEIN DDB_G0277895-RELATED"/>
    <property type="match status" value="1"/>
</dbReference>